<evidence type="ECO:0000313" key="2">
    <source>
        <dbReference type="EMBL" id="GAH71412.1"/>
    </source>
</evidence>
<feature type="non-terminal residue" evidence="2">
    <location>
        <position position="1"/>
    </location>
</feature>
<keyword evidence="1" id="KW-0472">Membrane</keyword>
<dbReference type="EMBL" id="BARU01028504">
    <property type="protein sequence ID" value="GAH71412.1"/>
    <property type="molecule type" value="Genomic_DNA"/>
</dbReference>
<protein>
    <submittedName>
        <fullName evidence="2">Uncharacterized protein</fullName>
    </submittedName>
</protein>
<proteinExistence type="predicted"/>
<sequence length="113" mass="12213">DITENAYHIRAVKTQVTRIIVGATRDVEVVVAGDPENFAVVLIIGAWGKNLAISGATGFVVASTIAAPAIVVGTLAAAGSYLTAIKFEEQLYKRIEDEIRKQQKQSMRKPFLL</sequence>
<accession>X1HPI7</accession>
<keyword evidence="1" id="KW-1133">Transmembrane helix</keyword>
<feature type="transmembrane region" description="Helical" evidence="1">
    <location>
        <begin position="59"/>
        <end position="84"/>
    </location>
</feature>
<gene>
    <name evidence="2" type="ORF">S03H2_45489</name>
</gene>
<reference evidence="2" key="1">
    <citation type="journal article" date="2014" name="Front. Microbiol.">
        <title>High frequency of phylogenetically diverse reductive dehalogenase-homologous genes in deep subseafloor sedimentary metagenomes.</title>
        <authorList>
            <person name="Kawai M."/>
            <person name="Futagami T."/>
            <person name="Toyoda A."/>
            <person name="Takaki Y."/>
            <person name="Nishi S."/>
            <person name="Hori S."/>
            <person name="Arai W."/>
            <person name="Tsubouchi T."/>
            <person name="Morono Y."/>
            <person name="Uchiyama I."/>
            <person name="Ito T."/>
            <person name="Fujiyama A."/>
            <person name="Inagaki F."/>
            <person name="Takami H."/>
        </authorList>
    </citation>
    <scope>NUCLEOTIDE SEQUENCE</scope>
    <source>
        <strain evidence="2">Expedition CK06-06</strain>
    </source>
</reference>
<organism evidence="2">
    <name type="scientific">marine sediment metagenome</name>
    <dbReference type="NCBI Taxonomy" id="412755"/>
    <lineage>
        <taxon>unclassified sequences</taxon>
        <taxon>metagenomes</taxon>
        <taxon>ecological metagenomes</taxon>
    </lineage>
</organism>
<dbReference type="AlphaFoldDB" id="X1HPI7"/>
<comment type="caution">
    <text evidence="2">The sequence shown here is derived from an EMBL/GenBank/DDBJ whole genome shotgun (WGS) entry which is preliminary data.</text>
</comment>
<keyword evidence="1" id="KW-0812">Transmembrane</keyword>
<evidence type="ECO:0000256" key="1">
    <source>
        <dbReference type="SAM" id="Phobius"/>
    </source>
</evidence>
<name>X1HPI7_9ZZZZ</name>